<feature type="binding site" evidence="5">
    <location>
        <position position="90"/>
    </location>
    <ligand>
        <name>substrate</name>
    </ligand>
</feature>
<feature type="binding site" evidence="5">
    <location>
        <position position="76"/>
    </location>
    <ligand>
        <name>substrate</name>
    </ligand>
</feature>
<feature type="binding site" evidence="5">
    <location>
        <begin position="91"/>
        <end position="93"/>
    </location>
    <ligand>
        <name>ATP</name>
        <dbReference type="ChEBI" id="CHEBI:30616"/>
    </ligand>
</feature>
<dbReference type="SUPFAM" id="SSF109604">
    <property type="entry name" value="HD-domain/PDEase-like"/>
    <property type="match status" value="1"/>
</dbReference>
<proteinExistence type="inferred from homology"/>
<keyword evidence="5 7" id="KW-0808">Transferase</keyword>
<dbReference type="InterPro" id="IPR009218">
    <property type="entry name" value="HD_phosphohydro"/>
</dbReference>
<feature type="site" description="Transition state stabilizer" evidence="5">
    <location>
        <position position="17"/>
    </location>
</feature>
<evidence type="ECO:0000256" key="1">
    <source>
        <dbReference type="ARBA" id="ARBA00022490"/>
    </source>
</evidence>
<dbReference type="NCBIfam" id="TIGR01510">
    <property type="entry name" value="coaD_prev_kdtB"/>
    <property type="match status" value="1"/>
</dbReference>
<feature type="binding site" evidence="5">
    <location>
        <position position="17"/>
    </location>
    <ligand>
        <name>ATP</name>
        <dbReference type="ChEBI" id="CHEBI:30616"/>
    </ligand>
</feature>
<feature type="binding site" evidence="5">
    <location>
        <position position="101"/>
    </location>
    <ligand>
        <name>ATP</name>
        <dbReference type="ChEBI" id="CHEBI:30616"/>
    </ligand>
</feature>
<comment type="similarity">
    <text evidence="5">Belongs to the bacterial CoaD family.</text>
</comment>
<feature type="binding site" evidence="5">
    <location>
        <position position="41"/>
    </location>
    <ligand>
        <name>substrate</name>
    </ligand>
</feature>
<dbReference type="Pfam" id="PF01467">
    <property type="entry name" value="CTP_transf_like"/>
    <property type="match status" value="1"/>
</dbReference>
<dbReference type="GO" id="GO:0004595">
    <property type="term" value="F:pantetheine-phosphate adenylyltransferase activity"/>
    <property type="evidence" value="ECO:0007669"/>
    <property type="project" value="UniProtKB-EC"/>
</dbReference>
<gene>
    <name evidence="5 7" type="primary">coaD</name>
    <name evidence="7" type="ORF">E7V67_020075</name>
</gene>
<dbReference type="EC" id="2.7.7.3" evidence="5"/>
<keyword evidence="5 7" id="KW-0548">Nucleotidyltransferase</keyword>
<name>A0ABZ1UH03_9BURK</name>
<protein>
    <recommendedName>
        <fullName evidence="5">Phosphopantetheine adenylyltransferase</fullName>
        <ecNumber evidence="5">2.7.7.3</ecNumber>
    </recommendedName>
    <alternativeName>
        <fullName evidence="5">Dephospho-CoA pyrophosphorylase</fullName>
    </alternativeName>
    <alternativeName>
        <fullName evidence="5">Pantetheine-phosphate adenylyltransferase</fullName>
        <shortName evidence="5">PPAT</shortName>
    </alternativeName>
</protein>
<keyword evidence="5" id="KW-0067">ATP-binding</keyword>
<keyword evidence="2 5" id="KW-0460">Magnesium</keyword>
<evidence type="ECO:0000259" key="6">
    <source>
        <dbReference type="Pfam" id="PF01467"/>
    </source>
</evidence>
<keyword evidence="3 5" id="KW-0173">Coenzyme A biosynthesis</keyword>
<dbReference type="InterPro" id="IPR004821">
    <property type="entry name" value="Cyt_trans-like"/>
</dbReference>
<dbReference type="SUPFAM" id="SSF52374">
    <property type="entry name" value="Nucleotidylyl transferase"/>
    <property type="match status" value="1"/>
</dbReference>
<comment type="pathway">
    <text evidence="5">Cofactor biosynthesis; coenzyme A biosynthesis; CoA from (R)-pantothenate: step 4/5.</text>
</comment>
<keyword evidence="1 5" id="KW-0963">Cytoplasm</keyword>
<accession>A0ABZ1UH03</accession>
<organism evidence="7 8">
    <name type="scientific">[Empedobacter] haloabium</name>
    <dbReference type="NCBI Taxonomy" id="592317"/>
    <lineage>
        <taxon>Bacteria</taxon>
        <taxon>Pseudomonadati</taxon>
        <taxon>Pseudomonadota</taxon>
        <taxon>Betaproteobacteria</taxon>
        <taxon>Burkholderiales</taxon>
        <taxon>Oxalobacteraceae</taxon>
        <taxon>Telluria group</taxon>
        <taxon>Telluria group incertae sedis</taxon>
    </lineage>
</organism>
<keyword evidence="8" id="KW-1185">Reference proteome</keyword>
<dbReference type="NCBIfam" id="TIGR00125">
    <property type="entry name" value="cyt_tran_rel"/>
    <property type="match status" value="1"/>
</dbReference>
<feature type="binding site" evidence="5">
    <location>
        <position position="9"/>
    </location>
    <ligand>
        <name>substrate</name>
    </ligand>
</feature>
<dbReference type="PRINTS" id="PR01020">
    <property type="entry name" value="LPSBIOSNTHSS"/>
</dbReference>
<feature type="domain" description="Cytidyltransferase-like" evidence="6">
    <location>
        <begin position="6"/>
        <end position="135"/>
    </location>
</feature>
<keyword evidence="5" id="KW-0547">Nucleotide-binding</keyword>
<dbReference type="PANTHER" id="PTHR21174">
    <property type="match status" value="1"/>
</dbReference>
<comment type="subunit">
    <text evidence="5">Homohexamer.</text>
</comment>
<comment type="subcellular location">
    <subcellularLocation>
        <location evidence="5">Cytoplasm</location>
    </subcellularLocation>
</comment>
<dbReference type="Gene3D" id="3.40.50.620">
    <property type="entry name" value="HUPs"/>
    <property type="match status" value="1"/>
</dbReference>
<dbReference type="InterPro" id="IPR001980">
    <property type="entry name" value="PPAT"/>
</dbReference>
<comment type="function">
    <text evidence="5">Reversibly transfers an adenylyl group from ATP to 4'-phosphopantetheine, yielding dephospho-CoA (dPCoA) and pyrophosphate.</text>
</comment>
<feature type="binding site" evidence="5">
    <location>
        <begin position="126"/>
        <end position="132"/>
    </location>
    <ligand>
        <name>ATP</name>
        <dbReference type="ChEBI" id="CHEBI:30616"/>
    </ligand>
</feature>
<reference evidence="7 8" key="1">
    <citation type="journal article" date="2019" name="Int. J. Syst. Evol. Microbiol.">
        <title>The Draft Whole-Genome Sequence of the Antibiotic Producer Empedobacter haloabium ATCC 31962 Provides Indications for Its Taxonomic Reclassification.</title>
        <authorList>
            <person name="Miess H."/>
            <person name="Arlt P."/>
            <person name="Apel A.K."/>
            <person name="Weber T."/>
            <person name="Nieselt K."/>
            <person name="Hanssen F."/>
            <person name="Czemmel S."/>
            <person name="Nahnsen S."/>
            <person name="Gross H."/>
        </authorList>
    </citation>
    <scope>NUCLEOTIDE SEQUENCE [LARGE SCALE GENOMIC DNA]</scope>
    <source>
        <strain evidence="7 8">ATCC 31962</strain>
    </source>
</reference>
<evidence type="ECO:0000256" key="4">
    <source>
        <dbReference type="ARBA" id="ARBA00029346"/>
    </source>
</evidence>
<dbReference type="PANTHER" id="PTHR21174:SF0">
    <property type="entry name" value="HD PHOSPHOHYDROLASE FAMILY PROTEIN-RELATED"/>
    <property type="match status" value="1"/>
</dbReference>
<comment type="cofactor">
    <cofactor evidence="5">
        <name>Mg(2+)</name>
        <dbReference type="ChEBI" id="CHEBI:18420"/>
    </cofactor>
</comment>
<evidence type="ECO:0000256" key="5">
    <source>
        <dbReference type="HAMAP-Rule" id="MF_00151"/>
    </source>
</evidence>
<evidence type="ECO:0000256" key="3">
    <source>
        <dbReference type="ARBA" id="ARBA00022993"/>
    </source>
</evidence>
<dbReference type="EMBL" id="CP136508">
    <property type="protein sequence ID" value="WUR11980.1"/>
    <property type="molecule type" value="Genomic_DNA"/>
</dbReference>
<sequence length="381" mass="42635">MKKIGFSGTLDPITNGHMWVIGEARSIAQEVVVFLSENSTKQPRFSAEERRAIVLESCAERQWDNVQVVIVKSDYTARVARKHGIDYLIRGIRTTADFDYENLIQQTNVEVIGGAKTLFVMPPRDLGSVSSSFVKALEGPVGWNWTMKKFVPGPAYRSWILDWLHKEWLSLWPAGDDAAAANAQAWFARMTGADAYGGAERHYHNLDHLVHGLAEIRAWSANTRPDKRDIDIVRAAFWFHDAVYAHGAADGVSNEEASARLWLGSGLAADAAMADEVAQLIRATDHFQGGAVSHPLKDIMLGVDLAILGQDEEVYGHYARGIRAEYGHFPDEHYNSQRGQVLAHLRSKAEQRQLYVDRWFADQYNELAIVNMTRELAMLGS</sequence>
<comment type="catalytic activity">
    <reaction evidence="4 5">
        <text>(R)-4'-phosphopantetheine + ATP + H(+) = 3'-dephospho-CoA + diphosphate</text>
        <dbReference type="Rhea" id="RHEA:19801"/>
        <dbReference type="ChEBI" id="CHEBI:15378"/>
        <dbReference type="ChEBI" id="CHEBI:30616"/>
        <dbReference type="ChEBI" id="CHEBI:33019"/>
        <dbReference type="ChEBI" id="CHEBI:57328"/>
        <dbReference type="ChEBI" id="CHEBI:61723"/>
        <dbReference type="EC" id="2.7.7.3"/>
    </reaction>
</comment>
<evidence type="ECO:0000313" key="7">
    <source>
        <dbReference type="EMBL" id="WUR11980.1"/>
    </source>
</evidence>
<dbReference type="InterPro" id="IPR014729">
    <property type="entry name" value="Rossmann-like_a/b/a_fold"/>
</dbReference>
<dbReference type="Proteomes" id="UP000321323">
    <property type="component" value="Chromosome"/>
</dbReference>
<dbReference type="HAMAP" id="MF_00151">
    <property type="entry name" value="PPAT_bact"/>
    <property type="match status" value="1"/>
</dbReference>
<evidence type="ECO:0000256" key="2">
    <source>
        <dbReference type="ARBA" id="ARBA00022842"/>
    </source>
</evidence>
<evidence type="ECO:0000313" key="8">
    <source>
        <dbReference type="Proteomes" id="UP000321323"/>
    </source>
</evidence>
<feature type="binding site" evidence="5">
    <location>
        <begin position="9"/>
        <end position="10"/>
    </location>
    <ligand>
        <name>ATP</name>
        <dbReference type="ChEBI" id="CHEBI:30616"/>
    </ligand>
</feature>